<dbReference type="SUPFAM" id="SSF82153">
    <property type="entry name" value="FAS1 domain"/>
    <property type="match status" value="1"/>
</dbReference>
<dbReference type="PANTHER" id="PTHR36839:SF1">
    <property type="entry name" value="METALLO-BETA-LACTAMASE FAMILY PROTEIN (AFU_ORTHOLOGUE AFUA_5G12770)"/>
    <property type="match status" value="1"/>
</dbReference>
<keyword evidence="1" id="KW-0732">Signal</keyword>
<name>A0A2V1ECL9_9PLEO</name>
<dbReference type="PANTHER" id="PTHR36839">
    <property type="entry name" value="METALLO-BETA-LACTAMASE FAMILY PROTEIN (AFU_ORTHOLOGUE AFUA_5G12770)"/>
    <property type="match status" value="1"/>
</dbReference>
<keyword evidence="3" id="KW-1185">Reference proteome</keyword>
<dbReference type="Gene3D" id="3.60.15.10">
    <property type="entry name" value="Ribonuclease Z/Hydroxyacylglutathione hydrolase-like"/>
    <property type="match status" value="1"/>
</dbReference>
<sequence>MKHTSLFAYPTTIICLVLAASAESRPLSDIVKSFHFYTLQQAPLDSPHPIANMPPTDESVSTGVIISDVIGKTQSIAIFSGLTRDIDPVSGRLDDASQNATVLAPDNGVMKELKRKPWEDPEDYNTFGAEAYQGQDGEDRAHKNLRRFVERHIVPESPWEEGKKVKTLDGNEIWWENKDGKKKIQPGDIEVKNIADKVANGEVWVIATPRISNLRISNIVEMQYESGNLVVCFTCGAQFDAPLSSPPKNCPICDDPRQYVPPTGQAWTSLDYESDKQKNECTTDEHDPRIHYITTKAKVASELPPGLSHASSTRKQLGIGQRSILIETGKGNVLWDVVAFIDDATVEFINSKGGLKAIIISHPHFWTTHLEWARIFNCPVYMCALDKEWVCREDKNEVRKWISVTQPIEEVEGVTAIVAGGHFDGSMILHWQDKIFHADTIMSTPSGLYHHNRLPGTTTYSFMWAYPNMIPLPPQKIHGIWKALKPFEFTSGYGGFAGQNVTRKDLKAQVLESMKIFLRTAGHENAGVYNETL</sequence>
<reference evidence="2 3" key="1">
    <citation type="journal article" date="2018" name="Sci. Rep.">
        <title>Comparative genomics provides insights into the lifestyle and reveals functional heterogeneity of dark septate endophytic fungi.</title>
        <authorList>
            <person name="Knapp D.G."/>
            <person name="Nemeth J.B."/>
            <person name="Barry K."/>
            <person name="Hainaut M."/>
            <person name="Henrissat B."/>
            <person name="Johnson J."/>
            <person name="Kuo A."/>
            <person name="Lim J.H.P."/>
            <person name="Lipzen A."/>
            <person name="Nolan M."/>
            <person name="Ohm R.A."/>
            <person name="Tamas L."/>
            <person name="Grigoriev I.V."/>
            <person name="Spatafora J.W."/>
            <person name="Nagy L.G."/>
            <person name="Kovacs G.M."/>
        </authorList>
    </citation>
    <scope>NUCLEOTIDE SEQUENCE [LARGE SCALE GENOMIC DNA]</scope>
    <source>
        <strain evidence="2 3">DSE2036</strain>
    </source>
</reference>
<dbReference type="OrthoDB" id="17458at2759"/>
<accession>A0A2V1ECL9</accession>
<feature type="signal peptide" evidence="1">
    <location>
        <begin position="1"/>
        <end position="22"/>
    </location>
</feature>
<dbReference type="AlphaFoldDB" id="A0A2V1ECL9"/>
<evidence type="ECO:0000313" key="2">
    <source>
        <dbReference type="EMBL" id="PVI08273.1"/>
    </source>
</evidence>
<feature type="chain" id="PRO_5016028345" description="FAS1 domain-containing protein" evidence="1">
    <location>
        <begin position="23"/>
        <end position="533"/>
    </location>
</feature>
<dbReference type="EMBL" id="KZ805301">
    <property type="protein sequence ID" value="PVI08273.1"/>
    <property type="molecule type" value="Genomic_DNA"/>
</dbReference>
<evidence type="ECO:0000313" key="3">
    <source>
        <dbReference type="Proteomes" id="UP000244855"/>
    </source>
</evidence>
<organism evidence="2 3">
    <name type="scientific">Periconia macrospinosa</name>
    <dbReference type="NCBI Taxonomy" id="97972"/>
    <lineage>
        <taxon>Eukaryota</taxon>
        <taxon>Fungi</taxon>
        <taxon>Dikarya</taxon>
        <taxon>Ascomycota</taxon>
        <taxon>Pezizomycotina</taxon>
        <taxon>Dothideomycetes</taxon>
        <taxon>Pleosporomycetidae</taxon>
        <taxon>Pleosporales</taxon>
        <taxon>Massarineae</taxon>
        <taxon>Periconiaceae</taxon>
        <taxon>Periconia</taxon>
    </lineage>
</organism>
<dbReference type="Proteomes" id="UP000244855">
    <property type="component" value="Unassembled WGS sequence"/>
</dbReference>
<dbReference type="SUPFAM" id="SSF56281">
    <property type="entry name" value="Metallo-hydrolase/oxidoreductase"/>
    <property type="match status" value="1"/>
</dbReference>
<evidence type="ECO:0008006" key="4">
    <source>
        <dbReference type="Google" id="ProtNLM"/>
    </source>
</evidence>
<dbReference type="InterPro" id="IPR036378">
    <property type="entry name" value="FAS1_dom_sf"/>
</dbReference>
<evidence type="ECO:0000256" key="1">
    <source>
        <dbReference type="SAM" id="SignalP"/>
    </source>
</evidence>
<dbReference type="STRING" id="97972.A0A2V1ECL9"/>
<proteinExistence type="predicted"/>
<protein>
    <recommendedName>
        <fullName evidence="4">FAS1 domain-containing protein</fullName>
    </recommendedName>
</protein>
<gene>
    <name evidence="2" type="ORF">DM02DRAFT_714105</name>
</gene>
<dbReference type="InterPro" id="IPR036866">
    <property type="entry name" value="RibonucZ/Hydroxyglut_hydro"/>
</dbReference>